<dbReference type="Gene3D" id="3.40.30.10">
    <property type="entry name" value="Glutaredoxin"/>
    <property type="match status" value="2"/>
</dbReference>
<name>D8S0B3_SELML</name>
<evidence type="ECO:0000256" key="6">
    <source>
        <dbReference type="SAM" id="SignalP"/>
    </source>
</evidence>
<dbReference type="KEGG" id="smo:SELMODRAFT_232834"/>
<comment type="similarity">
    <text evidence="1 5">Belongs to the protein disulfide isomerase family.</text>
</comment>
<reference evidence="8 9" key="1">
    <citation type="journal article" date="2011" name="Science">
        <title>The Selaginella genome identifies genetic changes associated with the evolution of vascular plants.</title>
        <authorList>
            <person name="Banks J.A."/>
            <person name="Nishiyama T."/>
            <person name="Hasebe M."/>
            <person name="Bowman J.L."/>
            <person name="Gribskov M."/>
            <person name="dePamphilis C."/>
            <person name="Albert V.A."/>
            <person name="Aono N."/>
            <person name="Aoyama T."/>
            <person name="Ambrose B.A."/>
            <person name="Ashton N.W."/>
            <person name="Axtell M.J."/>
            <person name="Barker E."/>
            <person name="Barker M.S."/>
            <person name="Bennetzen J.L."/>
            <person name="Bonawitz N.D."/>
            <person name="Chapple C."/>
            <person name="Cheng C."/>
            <person name="Correa L.G."/>
            <person name="Dacre M."/>
            <person name="DeBarry J."/>
            <person name="Dreyer I."/>
            <person name="Elias M."/>
            <person name="Engstrom E.M."/>
            <person name="Estelle M."/>
            <person name="Feng L."/>
            <person name="Finet C."/>
            <person name="Floyd S.K."/>
            <person name="Frommer W.B."/>
            <person name="Fujita T."/>
            <person name="Gramzow L."/>
            <person name="Gutensohn M."/>
            <person name="Harholt J."/>
            <person name="Hattori M."/>
            <person name="Heyl A."/>
            <person name="Hirai T."/>
            <person name="Hiwatashi Y."/>
            <person name="Ishikawa M."/>
            <person name="Iwata M."/>
            <person name="Karol K.G."/>
            <person name="Koehler B."/>
            <person name="Kolukisaoglu U."/>
            <person name="Kubo M."/>
            <person name="Kurata T."/>
            <person name="Lalonde S."/>
            <person name="Li K."/>
            <person name="Li Y."/>
            <person name="Litt A."/>
            <person name="Lyons E."/>
            <person name="Manning G."/>
            <person name="Maruyama T."/>
            <person name="Michael T.P."/>
            <person name="Mikami K."/>
            <person name="Miyazaki S."/>
            <person name="Morinaga S."/>
            <person name="Murata T."/>
            <person name="Mueller-Roeber B."/>
            <person name="Nelson D.R."/>
            <person name="Obara M."/>
            <person name="Oguri Y."/>
            <person name="Olmstead R.G."/>
            <person name="Onodera N."/>
            <person name="Petersen B.L."/>
            <person name="Pils B."/>
            <person name="Prigge M."/>
            <person name="Rensing S.A."/>
            <person name="Riano-Pachon D.M."/>
            <person name="Roberts A.W."/>
            <person name="Sato Y."/>
            <person name="Scheller H.V."/>
            <person name="Schulz B."/>
            <person name="Schulz C."/>
            <person name="Shakirov E.V."/>
            <person name="Shibagaki N."/>
            <person name="Shinohara N."/>
            <person name="Shippen D.E."/>
            <person name="Soerensen I."/>
            <person name="Sotooka R."/>
            <person name="Sugimoto N."/>
            <person name="Sugita M."/>
            <person name="Sumikawa N."/>
            <person name="Tanurdzic M."/>
            <person name="Theissen G."/>
            <person name="Ulvskov P."/>
            <person name="Wakazuki S."/>
            <person name="Weng J.K."/>
            <person name="Willats W.W."/>
            <person name="Wipf D."/>
            <person name="Wolf P.G."/>
            <person name="Yang L."/>
            <person name="Zimmer A.D."/>
            <person name="Zhu Q."/>
            <person name="Mitros T."/>
            <person name="Hellsten U."/>
            <person name="Loque D."/>
            <person name="Otillar R."/>
            <person name="Salamov A."/>
            <person name="Schmutz J."/>
            <person name="Shapiro H."/>
            <person name="Lindquist E."/>
            <person name="Lucas S."/>
            <person name="Rokhsar D."/>
            <person name="Grigoriev I.V."/>
        </authorList>
    </citation>
    <scope>NUCLEOTIDE SEQUENCE [LARGE SCALE GENOMIC DNA]</scope>
</reference>
<dbReference type="OMA" id="QCAAAHP"/>
<evidence type="ECO:0000256" key="4">
    <source>
        <dbReference type="ARBA" id="ARBA00022824"/>
    </source>
</evidence>
<evidence type="ECO:0000256" key="2">
    <source>
        <dbReference type="ARBA" id="ARBA00022729"/>
    </source>
</evidence>
<dbReference type="SUPFAM" id="SSF52833">
    <property type="entry name" value="Thioredoxin-like"/>
    <property type="match status" value="3"/>
</dbReference>
<dbReference type="GO" id="GO:0034976">
    <property type="term" value="P:response to endoplasmic reticulum stress"/>
    <property type="evidence" value="ECO:0000318"/>
    <property type="project" value="GO_Central"/>
</dbReference>
<dbReference type="InParanoid" id="D8S0B3"/>
<dbReference type="PRINTS" id="PR00421">
    <property type="entry name" value="THIOREDOXIN"/>
</dbReference>
<dbReference type="AlphaFoldDB" id="D8S0B3"/>
<evidence type="ECO:0000259" key="7">
    <source>
        <dbReference type="PROSITE" id="PS51352"/>
    </source>
</evidence>
<dbReference type="PROSITE" id="PS00194">
    <property type="entry name" value="THIOREDOXIN_1"/>
    <property type="match status" value="2"/>
</dbReference>
<dbReference type="NCBIfam" id="TIGR01126">
    <property type="entry name" value="pdi_dom"/>
    <property type="match status" value="2"/>
</dbReference>
<keyword evidence="3" id="KW-0677">Repeat</keyword>
<feature type="domain" description="Thioredoxin" evidence="7">
    <location>
        <begin position="146"/>
        <end position="271"/>
    </location>
</feature>
<evidence type="ECO:0000256" key="5">
    <source>
        <dbReference type="RuleBase" id="RU004208"/>
    </source>
</evidence>
<dbReference type="InterPro" id="IPR005788">
    <property type="entry name" value="PDI_thioredoxin-like_dom"/>
</dbReference>
<dbReference type="OrthoDB" id="10264505at2759"/>
<keyword evidence="4" id="KW-0256">Endoplasmic reticulum</keyword>
<evidence type="ECO:0000256" key="3">
    <source>
        <dbReference type="ARBA" id="ARBA00022737"/>
    </source>
</evidence>
<proteinExistence type="inferred from homology"/>
<dbReference type="InterPro" id="IPR013766">
    <property type="entry name" value="Thioredoxin_domain"/>
</dbReference>
<feature type="chain" id="PRO_5003122306" description="Thioredoxin domain-containing protein" evidence="6">
    <location>
        <begin position="28"/>
        <end position="442"/>
    </location>
</feature>
<feature type="signal peptide" evidence="6">
    <location>
        <begin position="1"/>
        <end position="27"/>
    </location>
</feature>
<dbReference type="Pfam" id="PF00085">
    <property type="entry name" value="Thioredoxin"/>
    <property type="match status" value="2"/>
</dbReference>
<dbReference type="CDD" id="cd03001">
    <property type="entry name" value="PDI_a_P5"/>
    <property type="match status" value="2"/>
</dbReference>
<keyword evidence="2 6" id="KW-0732">Signal</keyword>
<dbReference type="HOGENOM" id="CLU_030311_1_0_1"/>
<sequence>MEMGRRSSRSALPLILLVLGIAGAAQGLYDASSDVVIVNPSNFKSKVLDAKGIVIVEFFANWCGHCKALAPAWDKAATALKGIVTIAAVDADTHKSLAAEYGLQGFPTIKVFGVGKSPIDYQGPREAKGIVEFALQQAKTLALDRLKSKKKSQDKEKKNQDKEKASIELTPTNFDEQVLKSNDIWLVEFFAPWCGHCKKLAPEWKNAAKRLKGKVKLGQVDGDAHKDLMSKYSVTGFPTILVFGADKQNPTVYQGARDASAIESHALQLLESSAVPPEVTELTGPEIMESHCSSAAICFVTFLPDILDSKADGRNQYLDILKNLATKFGKDPYGYLWAEAGKQPSLEKAVQVGGYGYPALVALNVKKAVFLPLRSAFEPSSVLDFVKDAGQGGKGNLPLGTGYEIVKTDPWDGKDGEAIPEEEFSLEELMAADENADAQSEL</sequence>
<keyword evidence="9" id="KW-1185">Reference proteome</keyword>
<protein>
    <recommendedName>
        <fullName evidence="7">Thioredoxin domain-containing protein</fullName>
    </recommendedName>
</protein>
<dbReference type="EMBL" id="GL377596">
    <property type="protein sequence ID" value="EFJ22285.1"/>
    <property type="molecule type" value="Genomic_DNA"/>
</dbReference>
<dbReference type="PANTHER" id="PTHR45815">
    <property type="entry name" value="PROTEIN DISULFIDE-ISOMERASE A6"/>
    <property type="match status" value="1"/>
</dbReference>
<dbReference type="FunCoup" id="D8S0B3">
    <property type="interactions" value="3821"/>
</dbReference>
<dbReference type="InterPro" id="IPR017937">
    <property type="entry name" value="Thioredoxin_CS"/>
</dbReference>
<evidence type="ECO:0000313" key="8">
    <source>
        <dbReference type="EMBL" id="EFJ22285.1"/>
    </source>
</evidence>
<evidence type="ECO:0000313" key="9">
    <source>
        <dbReference type="Proteomes" id="UP000001514"/>
    </source>
</evidence>
<dbReference type="InterPro" id="IPR036249">
    <property type="entry name" value="Thioredoxin-like_sf"/>
</dbReference>
<dbReference type="Gramene" id="EFJ22285">
    <property type="protein sequence ID" value="EFJ22285"/>
    <property type="gene ID" value="SELMODRAFT_232834"/>
</dbReference>
<accession>D8S0B3</accession>
<dbReference type="PANTHER" id="PTHR45815:SF3">
    <property type="entry name" value="PROTEIN DISULFIDE-ISOMERASE A6"/>
    <property type="match status" value="1"/>
</dbReference>
<gene>
    <name evidence="8" type="ORF">SELMODRAFT_232834</name>
</gene>
<dbReference type="PROSITE" id="PS51352">
    <property type="entry name" value="THIOREDOXIN_2"/>
    <property type="match status" value="2"/>
</dbReference>
<dbReference type="STRING" id="88036.D8S0B3"/>
<dbReference type="Proteomes" id="UP000001514">
    <property type="component" value="Unassembled WGS sequence"/>
</dbReference>
<feature type="domain" description="Thioredoxin" evidence="7">
    <location>
        <begin position="17"/>
        <end position="140"/>
    </location>
</feature>
<evidence type="ECO:0000256" key="1">
    <source>
        <dbReference type="ARBA" id="ARBA00006347"/>
    </source>
</evidence>
<dbReference type="eggNOG" id="KOG0191">
    <property type="taxonomic scope" value="Eukaryota"/>
</dbReference>
<dbReference type="GO" id="GO:0003756">
    <property type="term" value="F:protein disulfide isomerase activity"/>
    <property type="evidence" value="ECO:0007669"/>
    <property type="project" value="InterPro"/>
</dbReference>
<organism evidence="9">
    <name type="scientific">Selaginella moellendorffii</name>
    <name type="common">Spikemoss</name>
    <dbReference type="NCBI Taxonomy" id="88036"/>
    <lineage>
        <taxon>Eukaryota</taxon>
        <taxon>Viridiplantae</taxon>
        <taxon>Streptophyta</taxon>
        <taxon>Embryophyta</taxon>
        <taxon>Tracheophyta</taxon>
        <taxon>Lycopodiopsida</taxon>
        <taxon>Selaginellales</taxon>
        <taxon>Selaginellaceae</taxon>
        <taxon>Selaginella</taxon>
    </lineage>
</organism>
<dbReference type="GO" id="GO:0005783">
    <property type="term" value="C:endoplasmic reticulum"/>
    <property type="evidence" value="ECO:0000318"/>
    <property type="project" value="GO_Central"/>
</dbReference>
<dbReference type="GO" id="GO:0015035">
    <property type="term" value="F:protein-disulfide reductase activity"/>
    <property type="evidence" value="ECO:0000318"/>
    <property type="project" value="GO_Central"/>
</dbReference>